<gene>
    <name evidence="2" type="ORF">MNV_590010</name>
</gene>
<dbReference type="EMBL" id="FZMP01000206">
    <property type="protein sequence ID" value="SNQ62077.1"/>
    <property type="molecule type" value="Genomic_DNA"/>
</dbReference>
<reference evidence="3" key="1">
    <citation type="submission" date="2017-06" db="EMBL/GenBank/DDBJ databases">
        <authorList>
            <person name="Cremers G."/>
        </authorList>
    </citation>
    <scope>NUCLEOTIDE SEQUENCE [LARGE SCALE GENOMIC DNA]</scope>
</reference>
<dbReference type="AlphaFoldDB" id="A0A284VSB5"/>
<accession>A0A284VSB5</accession>
<feature type="transmembrane region" description="Helical" evidence="1">
    <location>
        <begin position="12"/>
        <end position="31"/>
    </location>
</feature>
<keyword evidence="3" id="KW-1185">Reference proteome</keyword>
<keyword evidence="1" id="KW-1133">Transmembrane helix</keyword>
<keyword evidence="1" id="KW-0812">Transmembrane</keyword>
<proteinExistence type="predicted"/>
<dbReference type="Proteomes" id="UP000218615">
    <property type="component" value="Unassembled WGS sequence"/>
</dbReference>
<keyword evidence="1" id="KW-0472">Membrane</keyword>
<evidence type="ECO:0000313" key="2">
    <source>
        <dbReference type="EMBL" id="SNQ62077.1"/>
    </source>
</evidence>
<sequence>MYRRMVVIAPGPVSMGIAIGNTAMFSLWVAADNSSDVMLSLLVLANSISMATRKSRTPPATARESAVMLKNSRIYLPDIAKIIAIMQAITEQRFATYNLSVRSICEVIEIKAITPLMGLTMENIAAKAEMKNVLFEVMSSAIVLILFIRRYNVLVSR</sequence>
<protein>
    <submittedName>
        <fullName evidence="2">Uncharacterized protein</fullName>
    </submittedName>
</protein>
<evidence type="ECO:0000256" key="1">
    <source>
        <dbReference type="SAM" id="Phobius"/>
    </source>
</evidence>
<organism evidence="2 3">
    <name type="scientific">Candidatus Methanoperedens nitratireducens</name>
    <dbReference type="NCBI Taxonomy" id="1392998"/>
    <lineage>
        <taxon>Archaea</taxon>
        <taxon>Methanobacteriati</taxon>
        <taxon>Methanobacteriota</taxon>
        <taxon>Stenosarchaea group</taxon>
        <taxon>Methanomicrobia</taxon>
        <taxon>Methanosarcinales</taxon>
        <taxon>ANME-2 cluster</taxon>
        <taxon>Candidatus Methanoperedentaceae</taxon>
        <taxon>Candidatus Methanoperedens</taxon>
    </lineage>
</organism>
<evidence type="ECO:0000313" key="3">
    <source>
        <dbReference type="Proteomes" id="UP000218615"/>
    </source>
</evidence>
<name>A0A284VSB5_9EURY</name>